<dbReference type="Proteomes" id="UP001303373">
    <property type="component" value="Chromosome 4"/>
</dbReference>
<dbReference type="EMBL" id="CP138583">
    <property type="protein sequence ID" value="WPH00219.1"/>
    <property type="molecule type" value="Genomic_DNA"/>
</dbReference>
<organism evidence="3 4">
    <name type="scientific">Acrodontium crateriforme</name>
    <dbReference type="NCBI Taxonomy" id="150365"/>
    <lineage>
        <taxon>Eukaryota</taxon>
        <taxon>Fungi</taxon>
        <taxon>Dikarya</taxon>
        <taxon>Ascomycota</taxon>
        <taxon>Pezizomycotina</taxon>
        <taxon>Dothideomycetes</taxon>
        <taxon>Dothideomycetidae</taxon>
        <taxon>Mycosphaerellales</taxon>
        <taxon>Teratosphaeriaceae</taxon>
        <taxon>Acrodontium</taxon>
    </lineage>
</organism>
<feature type="domain" description="DnaJ homologue subfamily C member 28 conserved" evidence="2">
    <location>
        <begin position="236"/>
        <end position="305"/>
    </location>
</feature>
<feature type="region of interest" description="Disordered" evidence="1">
    <location>
        <begin position="29"/>
        <end position="84"/>
    </location>
</feature>
<reference evidence="3 4" key="1">
    <citation type="submission" date="2023-11" db="EMBL/GenBank/DDBJ databases">
        <title>An acidophilic fungus is an integral part of prey digestion in a carnivorous sundew plant.</title>
        <authorList>
            <person name="Tsai I.J."/>
        </authorList>
    </citation>
    <scope>NUCLEOTIDE SEQUENCE [LARGE SCALE GENOMIC DNA]</scope>
    <source>
        <strain evidence="3">169a</strain>
    </source>
</reference>
<dbReference type="AlphaFoldDB" id="A0AAQ3M2Q8"/>
<feature type="region of interest" description="Disordered" evidence="1">
    <location>
        <begin position="158"/>
        <end position="183"/>
    </location>
</feature>
<accession>A0AAQ3M2Q8</accession>
<evidence type="ECO:0000259" key="2">
    <source>
        <dbReference type="Pfam" id="PF09350"/>
    </source>
</evidence>
<dbReference type="InterPro" id="IPR018961">
    <property type="entry name" value="DnaJ_homolog_subfam-C_membr-28"/>
</dbReference>
<dbReference type="PANTHER" id="PTHR39394">
    <property type="entry name" value="YALI0E31793P"/>
    <property type="match status" value="1"/>
</dbReference>
<feature type="region of interest" description="Disordered" evidence="1">
    <location>
        <begin position="117"/>
        <end position="136"/>
    </location>
</feature>
<proteinExistence type="predicted"/>
<evidence type="ECO:0000313" key="4">
    <source>
        <dbReference type="Proteomes" id="UP001303373"/>
    </source>
</evidence>
<sequence>MQSVQRPSSFICTRCQRARVLPWPARRIADARRHASNGNSPPPASQDGDHQEKEAGAMSRRLSQMTEESLETGGKTAQKAVDEAGFSEELKKQLEEKLAGANFRSENASAFAQVNMPTSAGKQTRDLAGAQPWTGTESVEDASLRMLNDAYKPLRVPSKIPGVRGMPNKVDTGRPKDRLSTGSRLANARDKTSVYAVLKDPNMSDEEREKFRKELKQRFEPGSRATPATMAGLASLANKRIEDAIARGQFKNLPRGQKIERDYNASSPFINTTEYFMNKIIQKQEIVPPWIEKQQELISTATKFRSRLRSDWRRHAARSIASMGGSLDSQIALAGEYALAESIANPKVKEREQVNTVNSDGHLSHITLAGELKSGAQDDEITAKKEIKIIEQIVNDDGSLKSPEQQITIMAEQPEEQAIASAGQENDAINPERRQATVPPFRDPHWEKIEGPYLKAAIDNLNSLTRSYNLMAPNLAKKPYFSLDREMKACFADVAPQLADSIRQRALAPKIKGIEVIGHTPGGVLDKFSMDKAAHVYDERKPQYGFKEFWKDLFAPSKT</sequence>
<dbReference type="PANTHER" id="PTHR39394:SF1">
    <property type="entry name" value="DNAJ HOMOLOGUE SUBFAMILY C MEMBER 28 CONSERVED DOMAIN-CONTAINING PROTEIN"/>
    <property type="match status" value="1"/>
</dbReference>
<dbReference type="Pfam" id="PF09350">
    <property type="entry name" value="DJC28_CD"/>
    <property type="match status" value="1"/>
</dbReference>
<name>A0AAQ3M2Q8_9PEZI</name>
<protein>
    <recommendedName>
        <fullName evidence="2">DnaJ homologue subfamily C member 28 conserved domain-containing protein</fullName>
    </recommendedName>
</protein>
<gene>
    <name evidence="3" type="ORF">R9X50_00304200</name>
</gene>
<keyword evidence="4" id="KW-1185">Reference proteome</keyword>
<evidence type="ECO:0000256" key="1">
    <source>
        <dbReference type="SAM" id="MobiDB-lite"/>
    </source>
</evidence>
<evidence type="ECO:0000313" key="3">
    <source>
        <dbReference type="EMBL" id="WPH00219.1"/>
    </source>
</evidence>